<sequence>MAVDTTFTSLLFIYLGISAFEFVSATSAPEVTAMIPTYGPVAGRTKMVLIGQNLSHLTKISFKNDTEDITFHIGFVNDTFIYCTTPNVSKSLSGTSGPLVLVFNKSGSVYNYRTTESFTYKPDPVIFNVTPGSGIVRGGVDQIITGQHLDSVKLPLMVMYLVYNKKTVYEQKDHRGQKYDGVCHVVNSTCMICKSKPVSTFPESSIPTWNPLRRPEYNFWIGFIMDGVVYRNFSEFIIWQDPTFNNFDDNLLPFKVYDGQTEIKIRGTNFNLGVRKEDYAIIVGNGTTPSGNDSTCEITYFITNVIRCKPPTDRPYHGGIHKNGEPQVVVMVGYMKQHLGYLQYQLTAWDNPVIQKATIGVSCGMVILLIVVVATLICVKKQQRREEAVEVRSPDLWTRLSPQMKAELEPLLKNYDRLRIGRELGEGQFGSVYSAKFQHDDGSTIFVAAKTIKDDEFDSIYSKSLESKKRPQSIKVSSITYTTVTSRQLQEFLQEATMMRHFNHPNVLSVVGVVFKEGRPFVLIPFMENGDLRQYLRNQNNKMNLANLLTFALDAAKGMSHISKKNFVHRDLAARNCMVDERRGIKIADFGLARDIHQDDYYRIADRSRPMPIKWMAIESLDDGKFTTYSDVWSYGVLLWELMTRGKTPYADIDSFKMKQYLLRGRRLDVPTITPDLVAELMTACWKCSPKDRPTFDHIASNLETFLEEDRLANQQSSFGYLKLRGIDQNADGHNYQNLVVESSFDASDDPRTSAFSVSAARAAFDSIPDPDGYLRPLAGDAATNGHPGGNPDYYNQCNNDHGHDNPGFDGFPERESRPPDGYLVMHGGLSKDHKQRRGHGPLTTEEIKLKSMN</sequence>
<keyword evidence="3" id="KW-0597">Phosphoprotein</keyword>
<dbReference type="EC" id="2.7.10.1" evidence="2"/>
<keyword evidence="7" id="KW-0418">Kinase</keyword>
<evidence type="ECO:0000256" key="16">
    <source>
        <dbReference type="SAM" id="MobiDB-lite"/>
    </source>
</evidence>
<dbReference type="InterPro" id="IPR008266">
    <property type="entry name" value="Tyr_kinase_AS"/>
</dbReference>
<evidence type="ECO:0000256" key="2">
    <source>
        <dbReference type="ARBA" id="ARBA00011902"/>
    </source>
</evidence>
<evidence type="ECO:0000313" key="18">
    <source>
        <dbReference type="EMBL" id="KAK2139006.1"/>
    </source>
</evidence>
<dbReference type="SUPFAM" id="SSF56112">
    <property type="entry name" value="Protein kinase-like (PK-like)"/>
    <property type="match status" value="1"/>
</dbReference>
<dbReference type="InterPro" id="IPR011009">
    <property type="entry name" value="Kinase-like_dom_sf"/>
</dbReference>
<dbReference type="SMART" id="SM00219">
    <property type="entry name" value="TyrKc"/>
    <property type="match status" value="1"/>
</dbReference>
<dbReference type="GO" id="GO:0005886">
    <property type="term" value="C:plasma membrane"/>
    <property type="evidence" value="ECO:0007669"/>
    <property type="project" value="TreeGrafter"/>
</dbReference>
<dbReference type="PROSITE" id="PS00107">
    <property type="entry name" value="PROTEIN_KINASE_ATP"/>
    <property type="match status" value="1"/>
</dbReference>
<evidence type="ECO:0000256" key="12">
    <source>
        <dbReference type="ARBA" id="ARBA00023170"/>
    </source>
</evidence>
<dbReference type="SUPFAM" id="SSF81296">
    <property type="entry name" value="E set domains"/>
    <property type="match status" value="2"/>
</dbReference>
<keyword evidence="5" id="KW-0812">Transmembrane</keyword>
<dbReference type="Gene3D" id="1.10.510.10">
    <property type="entry name" value="Transferase(Phosphotransferase) domain 1"/>
    <property type="match status" value="1"/>
</dbReference>
<dbReference type="GO" id="GO:0007169">
    <property type="term" value="P:cell surface receptor protein tyrosine kinase signaling pathway"/>
    <property type="evidence" value="ECO:0007669"/>
    <property type="project" value="TreeGrafter"/>
</dbReference>
<dbReference type="InterPro" id="IPR014756">
    <property type="entry name" value="Ig_E-set"/>
</dbReference>
<dbReference type="InterPro" id="IPR050122">
    <property type="entry name" value="RTK"/>
</dbReference>
<dbReference type="InterPro" id="IPR013783">
    <property type="entry name" value="Ig-like_fold"/>
</dbReference>
<feature type="compositionally biased region" description="Basic and acidic residues" evidence="16">
    <location>
        <begin position="801"/>
        <end position="819"/>
    </location>
</feature>
<evidence type="ECO:0000256" key="10">
    <source>
        <dbReference type="ARBA" id="ARBA00023136"/>
    </source>
</evidence>
<keyword evidence="11" id="KW-0829">Tyrosine-protein kinase</keyword>
<dbReference type="GO" id="GO:0016477">
    <property type="term" value="P:cell migration"/>
    <property type="evidence" value="ECO:0007669"/>
    <property type="project" value="TreeGrafter"/>
</dbReference>
<dbReference type="PANTHER" id="PTHR24416:SF564">
    <property type="entry name" value="MACROPHAGE-STIMULATING PROTEIN RECEPTOR"/>
    <property type="match status" value="1"/>
</dbReference>
<dbReference type="InterPro" id="IPR017441">
    <property type="entry name" value="Protein_kinase_ATP_BS"/>
</dbReference>
<evidence type="ECO:0000256" key="14">
    <source>
        <dbReference type="ARBA" id="ARBA00051243"/>
    </source>
</evidence>
<dbReference type="Pfam" id="PF07714">
    <property type="entry name" value="PK_Tyr_Ser-Thr"/>
    <property type="match status" value="1"/>
</dbReference>
<dbReference type="InterPro" id="IPR020635">
    <property type="entry name" value="Tyr_kinase_cat_dom"/>
</dbReference>
<accession>A0AAD9IQD2</accession>
<dbReference type="Pfam" id="PF01833">
    <property type="entry name" value="TIG"/>
    <property type="match status" value="1"/>
</dbReference>
<evidence type="ECO:0000259" key="17">
    <source>
        <dbReference type="PROSITE" id="PS50011"/>
    </source>
</evidence>
<keyword evidence="6 15" id="KW-0547">Nucleotide-binding</keyword>
<comment type="catalytic activity">
    <reaction evidence="14">
        <text>L-tyrosyl-[protein] + ATP = O-phospho-L-tyrosyl-[protein] + ADP + H(+)</text>
        <dbReference type="Rhea" id="RHEA:10596"/>
        <dbReference type="Rhea" id="RHEA-COMP:10136"/>
        <dbReference type="Rhea" id="RHEA-COMP:20101"/>
        <dbReference type="ChEBI" id="CHEBI:15378"/>
        <dbReference type="ChEBI" id="CHEBI:30616"/>
        <dbReference type="ChEBI" id="CHEBI:46858"/>
        <dbReference type="ChEBI" id="CHEBI:61978"/>
        <dbReference type="ChEBI" id="CHEBI:456216"/>
        <dbReference type="EC" id="2.7.10.1"/>
    </reaction>
</comment>
<dbReference type="InterPro" id="IPR001245">
    <property type="entry name" value="Ser-Thr/Tyr_kinase_cat_dom"/>
</dbReference>
<keyword evidence="8 15" id="KW-0067">ATP-binding</keyword>
<dbReference type="PROSITE" id="PS00109">
    <property type="entry name" value="PROTEIN_KINASE_TYR"/>
    <property type="match status" value="1"/>
</dbReference>
<dbReference type="InterPro" id="IPR002909">
    <property type="entry name" value="IPT_dom"/>
</dbReference>
<keyword evidence="12" id="KW-0675">Receptor</keyword>
<dbReference type="Gene3D" id="2.60.40.10">
    <property type="entry name" value="Immunoglobulins"/>
    <property type="match status" value="1"/>
</dbReference>
<reference evidence="18" key="1">
    <citation type="journal article" date="2023" name="Mol. Biol. Evol.">
        <title>Third-Generation Sequencing Reveals the Adaptive Role of the Epigenome in Three Deep-Sea Polychaetes.</title>
        <authorList>
            <person name="Perez M."/>
            <person name="Aroh O."/>
            <person name="Sun Y."/>
            <person name="Lan Y."/>
            <person name="Juniper S.K."/>
            <person name="Young C.R."/>
            <person name="Angers B."/>
            <person name="Qian P.Y."/>
        </authorList>
    </citation>
    <scope>NUCLEOTIDE SEQUENCE</scope>
    <source>
        <strain evidence="18">P08H-3</strain>
    </source>
</reference>
<name>A0AAD9IQD2_9ANNE</name>
<dbReference type="PROSITE" id="PS50011">
    <property type="entry name" value="PROTEIN_KINASE_DOM"/>
    <property type="match status" value="1"/>
</dbReference>
<evidence type="ECO:0000256" key="1">
    <source>
        <dbReference type="ARBA" id="ARBA00004167"/>
    </source>
</evidence>
<dbReference type="GO" id="GO:0005524">
    <property type="term" value="F:ATP binding"/>
    <property type="evidence" value="ECO:0007669"/>
    <property type="project" value="UniProtKB-UniRule"/>
</dbReference>
<dbReference type="GO" id="GO:0007399">
    <property type="term" value="P:nervous system development"/>
    <property type="evidence" value="ECO:0007669"/>
    <property type="project" value="TreeGrafter"/>
</dbReference>
<evidence type="ECO:0000256" key="13">
    <source>
        <dbReference type="ARBA" id="ARBA00023180"/>
    </source>
</evidence>
<comment type="subcellular location">
    <subcellularLocation>
        <location evidence="1">Membrane</location>
        <topology evidence="1">Single-pass membrane protein</topology>
    </subcellularLocation>
</comment>
<evidence type="ECO:0000256" key="11">
    <source>
        <dbReference type="ARBA" id="ARBA00023137"/>
    </source>
</evidence>
<keyword evidence="4" id="KW-0808">Transferase</keyword>
<dbReference type="EMBL" id="JAODUP010002129">
    <property type="protein sequence ID" value="KAK2139006.1"/>
    <property type="molecule type" value="Genomic_DNA"/>
</dbReference>
<dbReference type="InterPro" id="IPR000719">
    <property type="entry name" value="Prot_kinase_dom"/>
</dbReference>
<keyword evidence="13" id="KW-0325">Glycoprotein</keyword>
<feature type="domain" description="Protein kinase" evidence="17">
    <location>
        <begin position="418"/>
        <end position="707"/>
    </location>
</feature>
<feature type="region of interest" description="Disordered" evidence="16">
    <location>
        <begin position="780"/>
        <end position="820"/>
    </location>
</feature>
<evidence type="ECO:0000256" key="5">
    <source>
        <dbReference type="ARBA" id="ARBA00022692"/>
    </source>
</evidence>
<dbReference type="Proteomes" id="UP001208570">
    <property type="component" value="Unassembled WGS sequence"/>
</dbReference>
<evidence type="ECO:0000256" key="7">
    <source>
        <dbReference type="ARBA" id="ARBA00022777"/>
    </source>
</evidence>
<evidence type="ECO:0000256" key="9">
    <source>
        <dbReference type="ARBA" id="ARBA00022989"/>
    </source>
</evidence>
<organism evidence="18 19">
    <name type="scientific">Paralvinella palmiformis</name>
    <dbReference type="NCBI Taxonomy" id="53620"/>
    <lineage>
        <taxon>Eukaryota</taxon>
        <taxon>Metazoa</taxon>
        <taxon>Spiralia</taxon>
        <taxon>Lophotrochozoa</taxon>
        <taxon>Annelida</taxon>
        <taxon>Polychaeta</taxon>
        <taxon>Sedentaria</taxon>
        <taxon>Canalipalpata</taxon>
        <taxon>Terebellida</taxon>
        <taxon>Terebelliformia</taxon>
        <taxon>Alvinellidae</taxon>
        <taxon>Paralvinella</taxon>
    </lineage>
</organism>
<dbReference type="CDD" id="cd00102">
    <property type="entry name" value="IPT"/>
    <property type="match status" value="1"/>
</dbReference>
<keyword evidence="9" id="KW-1133">Transmembrane helix</keyword>
<proteinExistence type="predicted"/>
<evidence type="ECO:0000256" key="4">
    <source>
        <dbReference type="ARBA" id="ARBA00022679"/>
    </source>
</evidence>
<evidence type="ECO:0000256" key="8">
    <source>
        <dbReference type="ARBA" id="ARBA00022840"/>
    </source>
</evidence>
<dbReference type="CDD" id="cd00192">
    <property type="entry name" value="PTKc"/>
    <property type="match status" value="1"/>
</dbReference>
<evidence type="ECO:0000256" key="15">
    <source>
        <dbReference type="PROSITE-ProRule" id="PRU10141"/>
    </source>
</evidence>
<keyword evidence="19" id="KW-1185">Reference proteome</keyword>
<dbReference type="FunFam" id="1.10.510.10:FF:000554">
    <property type="entry name" value="Predicted protein"/>
    <property type="match status" value="1"/>
</dbReference>
<comment type="caution">
    <text evidence="18">The sequence shown here is derived from an EMBL/GenBank/DDBJ whole genome shotgun (WGS) entry which is preliminary data.</text>
</comment>
<protein>
    <recommendedName>
        <fullName evidence="2">receptor protein-tyrosine kinase</fullName>
        <ecNumber evidence="2">2.7.10.1</ecNumber>
    </recommendedName>
</protein>
<keyword evidence="10" id="KW-0472">Membrane</keyword>
<evidence type="ECO:0000313" key="19">
    <source>
        <dbReference type="Proteomes" id="UP001208570"/>
    </source>
</evidence>
<feature type="binding site" evidence="15">
    <location>
        <position position="450"/>
    </location>
    <ligand>
        <name>ATP</name>
        <dbReference type="ChEBI" id="CHEBI:30616"/>
    </ligand>
</feature>
<evidence type="ECO:0000256" key="6">
    <source>
        <dbReference type="ARBA" id="ARBA00022741"/>
    </source>
</evidence>
<evidence type="ECO:0000256" key="3">
    <source>
        <dbReference type="ARBA" id="ARBA00022553"/>
    </source>
</evidence>
<dbReference type="PANTHER" id="PTHR24416">
    <property type="entry name" value="TYROSINE-PROTEIN KINASE RECEPTOR"/>
    <property type="match status" value="1"/>
</dbReference>
<gene>
    <name evidence="18" type="ORF">LSH36_2123g00003</name>
</gene>
<dbReference type="GO" id="GO:0004714">
    <property type="term" value="F:transmembrane receptor protein tyrosine kinase activity"/>
    <property type="evidence" value="ECO:0007669"/>
    <property type="project" value="UniProtKB-EC"/>
</dbReference>
<dbReference type="GO" id="GO:0043235">
    <property type="term" value="C:receptor complex"/>
    <property type="evidence" value="ECO:0007669"/>
    <property type="project" value="TreeGrafter"/>
</dbReference>
<dbReference type="PRINTS" id="PR00109">
    <property type="entry name" value="TYRKINASE"/>
</dbReference>
<dbReference type="AlphaFoldDB" id="A0AAD9IQD2"/>
<dbReference type="Gene3D" id="3.30.200.20">
    <property type="entry name" value="Phosphorylase Kinase, domain 1"/>
    <property type="match status" value="1"/>
</dbReference>